<dbReference type="Proteomes" id="UP000887013">
    <property type="component" value="Unassembled WGS sequence"/>
</dbReference>
<reference evidence="1" key="1">
    <citation type="submission" date="2020-08" db="EMBL/GenBank/DDBJ databases">
        <title>Multicomponent nature underlies the extraordinary mechanical properties of spider dragline silk.</title>
        <authorList>
            <person name="Kono N."/>
            <person name="Nakamura H."/>
            <person name="Mori M."/>
            <person name="Yoshida Y."/>
            <person name="Ohtoshi R."/>
            <person name="Malay A.D."/>
            <person name="Moran D.A.P."/>
            <person name="Tomita M."/>
            <person name="Numata K."/>
            <person name="Arakawa K."/>
        </authorList>
    </citation>
    <scope>NUCLEOTIDE SEQUENCE</scope>
</reference>
<keyword evidence="2" id="KW-1185">Reference proteome</keyword>
<proteinExistence type="predicted"/>
<name>A0A8X6P3T1_NEPPI</name>
<gene>
    <name evidence="1" type="ORF">NPIL_518971</name>
</gene>
<protein>
    <submittedName>
        <fullName evidence="1">Uncharacterized protein</fullName>
    </submittedName>
</protein>
<evidence type="ECO:0000313" key="1">
    <source>
        <dbReference type="EMBL" id="GFT49823.1"/>
    </source>
</evidence>
<evidence type="ECO:0000313" key="2">
    <source>
        <dbReference type="Proteomes" id="UP000887013"/>
    </source>
</evidence>
<dbReference type="EMBL" id="BMAW01065306">
    <property type="protein sequence ID" value="GFT49823.1"/>
    <property type="molecule type" value="Genomic_DNA"/>
</dbReference>
<accession>A0A8X6P3T1</accession>
<sequence length="89" mass="9760">MTTNTEITINFAASSSLPSNDPQGHCRRLLDMQAKITILSLLLEAPKGSKTDARANLCNRIKENISWAKATSNAHQMEQQDEDFDASGP</sequence>
<organism evidence="1 2">
    <name type="scientific">Nephila pilipes</name>
    <name type="common">Giant wood spider</name>
    <name type="synonym">Nephila maculata</name>
    <dbReference type="NCBI Taxonomy" id="299642"/>
    <lineage>
        <taxon>Eukaryota</taxon>
        <taxon>Metazoa</taxon>
        <taxon>Ecdysozoa</taxon>
        <taxon>Arthropoda</taxon>
        <taxon>Chelicerata</taxon>
        <taxon>Arachnida</taxon>
        <taxon>Araneae</taxon>
        <taxon>Araneomorphae</taxon>
        <taxon>Entelegynae</taxon>
        <taxon>Araneoidea</taxon>
        <taxon>Nephilidae</taxon>
        <taxon>Nephila</taxon>
    </lineage>
</organism>
<comment type="caution">
    <text evidence="1">The sequence shown here is derived from an EMBL/GenBank/DDBJ whole genome shotgun (WGS) entry which is preliminary data.</text>
</comment>
<dbReference type="AlphaFoldDB" id="A0A8X6P3T1"/>